<dbReference type="Proteomes" id="UP000077051">
    <property type="component" value="Unassembled WGS sequence"/>
</dbReference>
<feature type="compositionally biased region" description="Acidic residues" evidence="2">
    <location>
        <begin position="341"/>
        <end position="358"/>
    </location>
</feature>
<dbReference type="InterPro" id="IPR052292">
    <property type="entry name" value="Glucose_repression_reg"/>
</dbReference>
<dbReference type="OrthoDB" id="5563539at2759"/>
<dbReference type="PANTHER" id="PTHR28051">
    <property type="entry name" value="PROTEIN MTL1-RELATED"/>
    <property type="match status" value="1"/>
</dbReference>
<feature type="coiled-coil region" evidence="1">
    <location>
        <begin position="210"/>
        <end position="244"/>
    </location>
</feature>
<sequence length="513" mass="57145">MVSAVTAATAASALKKPIAEDDFESQQKTNAEVCVDYLSYKFDEMDLAASWRVMTKQKKDVVDGIRLENASWRTWAKQRNNLKTISPQTLNWLKDSDVTWLYGPLHTVIRAEEDPFLTPRQATAEDTLGLILQSKTKQQNKKPLKSALKKVTTVDLLKRSATELAINTTKDSSKHLRKISISQVNDELRAVSPVILASHRQPRLRFNHQVEQCIALTDEEEREHQDIEEEHDDLDQDQEDLILRPSAMDHPDDSSEGDEDTDQIITSHITYTEAADGNGLIGRRQLFMPQRKSIKKIAPARLKKSQSDQDTDDASISSTSTASSVGYITSRSPIPSSPIVYDDDDEEEEEEMGEDEMEENHSISDFEEYSAQPSTTVDSFYQRPTPGQCLRQERPSAQTIRSSSSNSITQTYREKTNAAEPALVTMHQTATDINNSPPNKKGDNSTLLNHIATWAASYLWPNNTRRSPTPQASVSTSILPSSTAASHATSTATSAIPIERHYVPPTSSNASSL</sequence>
<feature type="region of interest" description="Disordered" evidence="2">
    <location>
        <begin position="466"/>
        <end position="513"/>
    </location>
</feature>
<dbReference type="PANTHER" id="PTHR28051:SF1">
    <property type="entry name" value="PROTEIN MTL1-RELATED"/>
    <property type="match status" value="1"/>
</dbReference>
<dbReference type="AlphaFoldDB" id="A0A162ZZT4"/>
<dbReference type="VEuPathDB" id="FungiDB:MUCCIDRAFT_158997"/>
<dbReference type="GO" id="GO:0007039">
    <property type="term" value="P:protein catabolic process in the vacuole"/>
    <property type="evidence" value="ECO:0007669"/>
    <property type="project" value="TreeGrafter"/>
</dbReference>
<name>A0A162ZZT4_MUCCL</name>
<feature type="compositionally biased region" description="Low complexity" evidence="2">
    <location>
        <begin position="481"/>
        <end position="495"/>
    </location>
</feature>
<accession>A0A162ZZT4</accession>
<evidence type="ECO:0000259" key="3">
    <source>
        <dbReference type="Pfam" id="PF08550"/>
    </source>
</evidence>
<feature type="compositionally biased region" description="Polar residues" evidence="2">
    <location>
        <begin position="466"/>
        <end position="480"/>
    </location>
</feature>
<dbReference type="EMBL" id="AMYB01000001">
    <property type="protein sequence ID" value="OAD08817.1"/>
    <property type="molecule type" value="Genomic_DNA"/>
</dbReference>
<evidence type="ECO:0000256" key="2">
    <source>
        <dbReference type="SAM" id="MobiDB-lite"/>
    </source>
</evidence>
<dbReference type="GO" id="GO:0042149">
    <property type="term" value="P:cellular response to glucose starvation"/>
    <property type="evidence" value="ECO:0007669"/>
    <property type="project" value="TreeGrafter"/>
</dbReference>
<keyword evidence="1" id="KW-0175">Coiled coil</keyword>
<proteinExistence type="predicted"/>
<feature type="domain" description="Nitrogen regulatory protein areA GATA-like" evidence="3">
    <location>
        <begin position="50"/>
        <end position="77"/>
    </location>
</feature>
<reference evidence="4 5" key="1">
    <citation type="submission" date="2015-06" db="EMBL/GenBank/DDBJ databases">
        <title>Expansion of signal transduction pathways in fungi by whole-genome duplication.</title>
        <authorList>
            <consortium name="DOE Joint Genome Institute"/>
            <person name="Corrochano L.M."/>
            <person name="Kuo A."/>
            <person name="Marcet-Houben M."/>
            <person name="Polaino S."/>
            <person name="Salamov A."/>
            <person name="Villalobos J.M."/>
            <person name="Alvarez M.I."/>
            <person name="Avalos J."/>
            <person name="Benito E.P."/>
            <person name="Benoit I."/>
            <person name="Burger G."/>
            <person name="Camino L.P."/>
            <person name="Canovas D."/>
            <person name="Cerda-Olmedo E."/>
            <person name="Cheng J.-F."/>
            <person name="Dominguez A."/>
            <person name="Elias M."/>
            <person name="Eslava A.P."/>
            <person name="Glaser F."/>
            <person name="Grimwood J."/>
            <person name="Gutierrez G."/>
            <person name="Heitman J."/>
            <person name="Henrissat B."/>
            <person name="Iturriaga E.A."/>
            <person name="Lang B.F."/>
            <person name="Lavin J.L."/>
            <person name="Lee S."/>
            <person name="Li W."/>
            <person name="Lindquist E."/>
            <person name="Lopez-Garcia S."/>
            <person name="Luque E.M."/>
            <person name="Marcos A.T."/>
            <person name="Martin J."/>
            <person name="Mccluskey K."/>
            <person name="Medina H.R."/>
            <person name="Miralles-Duran A."/>
            <person name="Miyazaki A."/>
            <person name="Munoz-Torres E."/>
            <person name="Oguiza J.A."/>
            <person name="Ohm R."/>
            <person name="Olmedo M."/>
            <person name="Orejas M."/>
            <person name="Ortiz-Castellanos L."/>
            <person name="Pisabarro A.G."/>
            <person name="Rodriguez-Romero J."/>
            <person name="Ruiz-Herrera J."/>
            <person name="Ruiz-Vazquez R."/>
            <person name="Sanz C."/>
            <person name="Schackwitz W."/>
            <person name="Schmutz J."/>
            <person name="Shahriari M."/>
            <person name="Shelest E."/>
            <person name="Silva-Franco F."/>
            <person name="Soanes D."/>
            <person name="Syed K."/>
            <person name="Tagua V.G."/>
            <person name="Talbot N.J."/>
            <person name="Thon M."/>
            <person name="De Vries R.P."/>
            <person name="Wiebenga A."/>
            <person name="Yadav J.S."/>
            <person name="Braun E.L."/>
            <person name="Baker S."/>
            <person name="Garre V."/>
            <person name="Horwitz B."/>
            <person name="Torres-Martinez S."/>
            <person name="Idnurm A."/>
            <person name="Herrera-Estrella A."/>
            <person name="Gabaldon T."/>
            <person name="Grigoriev I.V."/>
        </authorList>
    </citation>
    <scope>NUCLEOTIDE SEQUENCE [LARGE SCALE GENOMIC DNA]</scope>
    <source>
        <strain evidence="4 5">CBS 277.49</strain>
    </source>
</reference>
<organism evidence="4 5">
    <name type="scientific">Mucor lusitanicus CBS 277.49</name>
    <dbReference type="NCBI Taxonomy" id="747725"/>
    <lineage>
        <taxon>Eukaryota</taxon>
        <taxon>Fungi</taxon>
        <taxon>Fungi incertae sedis</taxon>
        <taxon>Mucoromycota</taxon>
        <taxon>Mucoromycotina</taxon>
        <taxon>Mucoromycetes</taxon>
        <taxon>Mucorales</taxon>
        <taxon>Mucorineae</taxon>
        <taxon>Mucoraceae</taxon>
        <taxon>Mucor</taxon>
    </lineage>
</organism>
<evidence type="ECO:0000313" key="4">
    <source>
        <dbReference type="EMBL" id="OAD08817.1"/>
    </source>
</evidence>
<evidence type="ECO:0000313" key="5">
    <source>
        <dbReference type="Proteomes" id="UP000077051"/>
    </source>
</evidence>
<comment type="caution">
    <text evidence="4">The sequence shown here is derived from an EMBL/GenBank/DDBJ whole genome shotgun (WGS) entry which is preliminary data.</text>
</comment>
<protein>
    <recommendedName>
        <fullName evidence="3">Nitrogen regulatory protein areA GATA-like domain-containing protein</fullName>
    </recommendedName>
</protein>
<feature type="compositionally biased region" description="Low complexity" evidence="2">
    <location>
        <begin position="314"/>
        <end position="339"/>
    </location>
</feature>
<feature type="compositionally biased region" description="Polar residues" evidence="2">
    <location>
        <begin position="395"/>
        <end position="411"/>
    </location>
</feature>
<evidence type="ECO:0000256" key="1">
    <source>
        <dbReference type="SAM" id="Coils"/>
    </source>
</evidence>
<dbReference type="InterPro" id="IPR013860">
    <property type="entry name" value="AreA_GATA"/>
</dbReference>
<dbReference type="Pfam" id="PF08550">
    <property type="entry name" value="GATA_AreA"/>
    <property type="match status" value="1"/>
</dbReference>
<feature type="region of interest" description="Disordered" evidence="2">
    <location>
        <begin position="297"/>
        <end position="412"/>
    </location>
</feature>
<keyword evidence="5" id="KW-1185">Reference proteome</keyword>
<dbReference type="STRING" id="747725.A0A162ZZT4"/>
<dbReference type="GO" id="GO:0005773">
    <property type="term" value="C:vacuole"/>
    <property type="evidence" value="ECO:0007669"/>
    <property type="project" value="GOC"/>
</dbReference>
<gene>
    <name evidence="4" type="ORF">MUCCIDRAFT_158997</name>
</gene>